<evidence type="ECO:0000313" key="10">
    <source>
        <dbReference type="Proteomes" id="UP001165063"/>
    </source>
</evidence>
<protein>
    <submittedName>
        <fullName evidence="9">Unnamed protein product</fullName>
    </submittedName>
</protein>
<dbReference type="AlphaFoldDB" id="A0A9W6SVK7"/>
<keyword evidence="4" id="KW-0747">Spliceosome</keyword>
<comment type="similarity">
    <text evidence="2">Belongs to the SF3B1 family.</text>
</comment>
<keyword evidence="3" id="KW-0507">mRNA processing</keyword>
<feature type="domain" description="Phosphatase PP2A regulatory subunit A/Splicing factor 3B subunit 1-like HEAT repeat" evidence="8">
    <location>
        <begin position="158"/>
        <end position="230"/>
    </location>
</feature>
<dbReference type="InterPro" id="IPR038737">
    <property type="entry name" value="SF3b_su1-like"/>
</dbReference>
<keyword evidence="6" id="KW-0508">mRNA splicing</keyword>
<dbReference type="InterPro" id="IPR011989">
    <property type="entry name" value="ARM-like"/>
</dbReference>
<evidence type="ECO:0000256" key="7">
    <source>
        <dbReference type="ARBA" id="ARBA00023242"/>
    </source>
</evidence>
<gene>
    <name evidence="9" type="ORF">Amon01_000889900</name>
</gene>
<comment type="caution">
    <text evidence="9">The sequence shown here is derived from an EMBL/GenBank/DDBJ whole genome shotgun (WGS) entry which is preliminary data.</text>
</comment>
<dbReference type="SUPFAM" id="SSF48371">
    <property type="entry name" value="ARM repeat"/>
    <property type="match status" value="1"/>
</dbReference>
<evidence type="ECO:0000256" key="2">
    <source>
        <dbReference type="ARBA" id="ARBA00005754"/>
    </source>
</evidence>
<dbReference type="Gene3D" id="1.25.10.10">
    <property type="entry name" value="Leucine-rich Repeat Variant"/>
    <property type="match status" value="2"/>
</dbReference>
<sequence length="389" mass="44212">MQIISALLYRLRNQDPETREQAADLIAQTAPVLKICSEDEMLIKLGTILYEGLGEAYPDVLGSLLGALQKIIENLSSIELLNPPVSQVLATLTPILRNRHEKVQETVINLIGDIAYNAKEYIHDREWMRISFELLEMLKAHKKRIRFSANNTFGMIAKAIGPADVLVTLLNNLRVQERQLRVCTAVAIGIVAETCSPYTILPALMNEYRYPDTNIQNGILKSLSFMFEYIGDMGSDYIYSVTPLLQDALTDRDLVHRQTAATVVKHMALGSYGLGYEDAFIHFLNVIWPNIFETSPHVITRIMDCIESLRVVIGSGYLMNYIIVGLFHPARKVRNVYWKIYNTMYVNSSYSIVPYYPRFEAVGDELKAEEPAICFEKTDYGVEELDLWI</sequence>
<evidence type="ECO:0000256" key="4">
    <source>
        <dbReference type="ARBA" id="ARBA00022728"/>
    </source>
</evidence>
<evidence type="ECO:0000256" key="6">
    <source>
        <dbReference type="ARBA" id="ARBA00023187"/>
    </source>
</evidence>
<dbReference type="PANTHER" id="PTHR12097">
    <property type="entry name" value="SPLICING FACTOR 3B, SUBUNIT 1-RELATED"/>
    <property type="match status" value="1"/>
</dbReference>
<evidence type="ECO:0000256" key="5">
    <source>
        <dbReference type="ARBA" id="ARBA00022737"/>
    </source>
</evidence>
<organism evidence="9 10">
    <name type="scientific">Ambrosiozyma monospora</name>
    <name type="common">Yeast</name>
    <name type="synonym">Endomycopsis monosporus</name>
    <dbReference type="NCBI Taxonomy" id="43982"/>
    <lineage>
        <taxon>Eukaryota</taxon>
        <taxon>Fungi</taxon>
        <taxon>Dikarya</taxon>
        <taxon>Ascomycota</taxon>
        <taxon>Saccharomycotina</taxon>
        <taxon>Pichiomycetes</taxon>
        <taxon>Pichiales</taxon>
        <taxon>Pichiaceae</taxon>
        <taxon>Ambrosiozyma</taxon>
    </lineage>
</organism>
<proteinExistence type="inferred from homology"/>
<dbReference type="OrthoDB" id="438939at2759"/>
<evidence type="ECO:0000259" key="8">
    <source>
        <dbReference type="Pfam" id="PF22646"/>
    </source>
</evidence>
<dbReference type="Proteomes" id="UP001165063">
    <property type="component" value="Unassembled WGS sequence"/>
</dbReference>
<keyword evidence="7" id="KW-0539">Nucleus</keyword>
<dbReference type="GO" id="GO:0003729">
    <property type="term" value="F:mRNA binding"/>
    <property type="evidence" value="ECO:0007669"/>
    <property type="project" value="InterPro"/>
</dbReference>
<keyword evidence="10" id="KW-1185">Reference proteome</keyword>
<dbReference type="GO" id="GO:0005681">
    <property type="term" value="C:spliceosomal complex"/>
    <property type="evidence" value="ECO:0007669"/>
    <property type="project" value="UniProtKB-KW"/>
</dbReference>
<dbReference type="GO" id="GO:0000245">
    <property type="term" value="P:spliceosomal complex assembly"/>
    <property type="evidence" value="ECO:0007669"/>
    <property type="project" value="InterPro"/>
</dbReference>
<name>A0A9W6SVK7_AMBMO</name>
<reference evidence="9" key="1">
    <citation type="submission" date="2023-04" db="EMBL/GenBank/DDBJ databases">
        <title>Ambrosiozyma monospora NBRC 1965.</title>
        <authorList>
            <person name="Ichikawa N."/>
            <person name="Sato H."/>
            <person name="Tonouchi N."/>
        </authorList>
    </citation>
    <scope>NUCLEOTIDE SEQUENCE</scope>
    <source>
        <strain evidence="9">NBRC 1965</strain>
    </source>
</reference>
<evidence type="ECO:0000256" key="1">
    <source>
        <dbReference type="ARBA" id="ARBA00004123"/>
    </source>
</evidence>
<evidence type="ECO:0000256" key="3">
    <source>
        <dbReference type="ARBA" id="ARBA00022664"/>
    </source>
</evidence>
<evidence type="ECO:0000313" key="9">
    <source>
        <dbReference type="EMBL" id="GME67713.1"/>
    </source>
</evidence>
<keyword evidence="5" id="KW-0677">Repeat</keyword>
<dbReference type="Pfam" id="PF22646">
    <property type="entry name" value="PPP2R1A-like_HEAT"/>
    <property type="match status" value="1"/>
</dbReference>
<accession>A0A9W6SVK7</accession>
<dbReference type="InterPro" id="IPR016024">
    <property type="entry name" value="ARM-type_fold"/>
</dbReference>
<dbReference type="FunFam" id="1.25.10.10:FF:000088">
    <property type="entry name" value="Splicing factor 3b, subunit 1"/>
    <property type="match status" value="1"/>
</dbReference>
<comment type="subcellular location">
    <subcellularLocation>
        <location evidence="1">Nucleus</location>
    </subcellularLocation>
</comment>
<dbReference type="EMBL" id="BSXU01008943">
    <property type="protein sequence ID" value="GME67713.1"/>
    <property type="molecule type" value="Genomic_DNA"/>
</dbReference>
<dbReference type="InterPro" id="IPR054573">
    <property type="entry name" value="PP2A/SF3B1-like_HEAT"/>
</dbReference>